<gene>
    <name evidence="13" type="primary">PRM1</name>
    <name evidence="13" type="ORF">FIM1_772</name>
</gene>
<evidence type="ECO:0000313" key="13">
    <source>
        <dbReference type="EMBL" id="QGN14120.1"/>
    </source>
</evidence>
<keyword evidence="14" id="KW-1185">Reference proteome</keyword>
<keyword evidence="6 11" id="KW-0812">Transmembrane</keyword>
<keyword evidence="7 11" id="KW-0184">Conjugation</keyword>
<feature type="transmembrane region" description="Helical" evidence="11">
    <location>
        <begin position="291"/>
        <end position="316"/>
    </location>
</feature>
<evidence type="ECO:0000256" key="8">
    <source>
        <dbReference type="ARBA" id="ARBA00022989"/>
    </source>
</evidence>
<comment type="subcellular location">
    <subcellularLocation>
        <location evidence="2 11">Cell membrane</location>
        <topology evidence="2 11">Multi-pass membrane protein</topology>
    </subcellularLocation>
</comment>
<keyword evidence="9 11" id="KW-0472">Membrane</keyword>
<evidence type="ECO:0000256" key="11">
    <source>
        <dbReference type="RuleBase" id="RU366035"/>
    </source>
</evidence>
<protein>
    <recommendedName>
        <fullName evidence="4 11">Plasma membrane fusion protein PRM1</fullName>
    </recommendedName>
</protein>
<evidence type="ECO:0000256" key="7">
    <source>
        <dbReference type="ARBA" id="ARBA00022971"/>
    </source>
</evidence>
<dbReference type="PANTHER" id="PTHR31030">
    <property type="entry name" value="PLASMA MEMBRANE FUSION PROTEIN PRM1"/>
    <property type="match status" value="1"/>
</dbReference>
<feature type="region of interest" description="Disordered" evidence="12">
    <location>
        <begin position="565"/>
        <end position="584"/>
    </location>
</feature>
<dbReference type="EMBL" id="CP015054">
    <property type="protein sequence ID" value="QGN14120.1"/>
    <property type="molecule type" value="Genomic_DNA"/>
</dbReference>
<comment type="function">
    <text evidence="1 11">Involved in cell fusion during mating by stabilizing the plasma membrane fusion event.</text>
</comment>
<evidence type="ECO:0000256" key="12">
    <source>
        <dbReference type="SAM" id="MobiDB-lite"/>
    </source>
</evidence>
<evidence type="ECO:0000256" key="4">
    <source>
        <dbReference type="ARBA" id="ARBA00017621"/>
    </source>
</evidence>
<keyword evidence="8 11" id="KW-1133">Transmembrane helix</keyword>
<keyword evidence="5 11" id="KW-1003">Cell membrane</keyword>
<proteinExistence type="inferred from homology"/>
<evidence type="ECO:0000256" key="2">
    <source>
        <dbReference type="ARBA" id="ARBA00004651"/>
    </source>
</evidence>
<accession>A0ABX6EPC8</accession>
<evidence type="ECO:0000256" key="5">
    <source>
        <dbReference type="ARBA" id="ARBA00022475"/>
    </source>
</evidence>
<sequence length="645" mass="72418">MNHIYLHLNERLSQIWCNQYTVIILIMMIKIILFTRMLSNGFDNIKDYTLSNCESIDYYYSKFVDSTPHYMGKMGNYLIEKSMQETVSLSLKLISLLVTVSENVIDFMIDLWLGTWVCLAVSAIDASVDVATNTTESILNLVNGTVKSVANDLDDGLDGLSKIINKILSAVNDIKNFFTGNDNESDVDNQFKHVNLTVNRLRTLSIPNSINEKLEKLAGETPDFDTVKNKTKKAVAIPFNYVRKEIKTINSSKLVGNPQYLTVPPIDTNGTKICSANKPKIEEFFNALSDLFSACMIAILIIFLCAAVGFVVYTAWSEWRQWRRLEIFRDEFHHQNIMLRNPFDDNADEKALERVDILETYQMVFHRYQSGFGRWISRRMSNNVQRQRRIQWLVTYATTPTALTLLAMGLCGVLMCCIQYIIIAIVSNKLHGKDSTNALKEVSSSLNGTMNQGMTTWSNSANLYINDTESHINTQAFGWIQNTTATLNGTVTDLLDDIDSVIAKAFNGTILYKPMDSVMKCVIGNKLETISKALDWVHDTAHVTLPRVNNTQIYDAINNEMANGTTTNATASTPNSKSNSNSNSNSMLDDLHANLVNSATKLLAQYKKSVTIELIVSLVFLALYAVQIPIAAVILALQARKRALE</sequence>
<organism evidence="13 14">
    <name type="scientific">Kluyveromyces marxianus</name>
    <name type="common">Yeast</name>
    <name type="synonym">Candida kefyr</name>
    <dbReference type="NCBI Taxonomy" id="4911"/>
    <lineage>
        <taxon>Eukaryota</taxon>
        <taxon>Fungi</taxon>
        <taxon>Dikarya</taxon>
        <taxon>Ascomycota</taxon>
        <taxon>Saccharomycotina</taxon>
        <taxon>Saccharomycetes</taxon>
        <taxon>Saccharomycetales</taxon>
        <taxon>Saccharomycetaceae</taxon>
        <taxon>Kluyveromyces</taxon>
    </lineage>
</organism>
<evidence type="ECO:0000256" key="1">
    <source>
        <dbReference type="ARBA" id="ARBA00002512"/>
    </source>
</evidence>
<evidence type="ECO:0000313" key="14">
    <source>
        <dbReference type="Proteomes" id="UP000422736"/>
    </source>
</evidence>
<name>A0ABX6EPC8_KLUMA</name>
<dbReference type="InterPro" id="IPR026777">
    <property type="entry name" value="PRM1"/>
</dbReference>
<reference evidence="13 14" key="1">
    <citation type="submission" date="2016-03" db="EMBL/GenBank/DDBJ databases">
        <title>How can Kluyveromyces marxianus grow so fast - potential evolutionary course in Saccharomyces Complex revealed by comparative genomics.</title>
        <authorList>
            <person name="Mo W."/>
            <person name="Lu W."/>
            <person name="Yang X."/>
            <person name="Qi J."/>
            <person name="Lv H."/>
        </authorList>
    </citation>
    <scope>NUCLEOTIDE SEQUENCE [LARGE SCALE GENOMIC DNA]</scope>
    <source>
        <strain evidence="13 14">FIM1</strain>
    </source>
</reference>
<keyword evidence="10" id="KW-0325">Glycoprotein</keyword>
<evidence type="ECO:0000256" key="3">
    <source>
        <dbReference type="ARBA" id="ARBA00010780"/>
    </source>
</evidence>
<dbReference type="Proteomes" id="UP000422736">
    <property type="component" value="Chromosome 1"/>
</dbReference>
<evidence type="ECO:0000256" key="9">
    <source>
        <dbReference type="ARBA" id="ARBA00023136"/>
    </source>
</evidence>
<feature type="transmembrane region" description="Helical" evidence="11">
    <location>
        <begin position="402"/>
        <end position="426"/>
    </location>
</feature>
<comment type="similarity">
    <text evidence="3 11">Belongs to the PRM1 family.</text>
</comment>
<feature type="transmembrane region" description="Helical" evidence="11">
    <location>
        <begin position="614"/>
        <end position="637"/>
    </location>
</feature>
<evidence type="ECO:0000256" key="10">
    <source>
        <dbReference type="ARBA" id="ARBA00023180"/>
    </source>
</evidence>
<feature type="transmembrane region" description="Helical" evidence="11">
    <location>
        <begin position="20"/>
        <end position="38"/>
    </location>
</feature>
<comment type="caution">
    <text evidence="11">Lacks conserved residue(s) required for the propagation of feature annotation.</text>
</comment>
<dbReference type="PANTHER" id="PTHR31030:SF1">
    <property type="entry name" value="PLASMA MEMBRANE FUSION PROTEIN PRM1"/>
    <property type="match status" value="1"/>
</dbReference>
<evidence type="ECO:0000256" key="6">
    <source>
        <dbReference type="ARBA" id="ARBA00022692"/>
    </source>
</evidence>